<evidence type="ECO:0000256" key="1">
    <source>
        <dbReference type="SAM" id="Phobius"/>
    </source>
</evidence>
<keyword evidence="1" id="KW-1133">Transmembrane helix</keyword>
<keyword evidence="1" id="KW-0472">Membrane</keyword>
<dbReference type="AlphaFoldDB" id="A0A382M5K8"/>
<feature type="transmembrane region" description="Helical" evidence="1">
    <location>
        <begin position="156"/>
        <end position="173"/>
    </location>
</feature>
<keyword evidence="1" id="KW-0812">Transmembrane</keyword>
<evidence type="ECO:0000313" key="2">
    <source>
        <dbReference type="EMBL" id="SVC44213.1"/>
    </source>
</evidence>
<dbReference type="EMBL" id="UINC01091445">
    <property type="protein sequence ID" value="SVC44213.1"/>
    <property type="molecule type" value="Genomic_DNA"/>
</dbReference>
<gene>
    <name evidence="2" type="ORF">METZ01_LOCUS297067</name>
</gene>
<name>A0A382M5K8_9ZZZZ</name>
<accession>A0A382M5K8</accession>
<organism evidence="2">
    <name type="scientific">marine metagenome</name>
    <dbReference type="NCBI Taxonomy" id="408172"/>
    <lineage>
        <taxon>unclassified sequences</taxon>
        <taxon>metagenomes</taxon>
        <taxon>ecological metagenomes</taxon>
    </lineage>
</organism>
<feature type="transmembrane region" description="Helical" evidence="1">
    <location>
        <begin position="113"/>
        <end position="131"/>
    </location>
</feature>
<reference evidence="2" key="1">
    <citation type="submission" date="2018-05" db="EMBL/GenBank/DDBJ databases">
        <authorList>
            <person name="Lanie J.A."/>
            <person name="Ng W.-L."/>
            <person name="Kazmierczak K.M."/>
            <person name="Andrzejewski T.M."/>
            <person name="Davidsen T.M."/>
            <person name="Wayne K.J."/>
            <person name="Tettelin H."/>
            <person name="Glass J.I."/>
            <person name="Rusch D."/>
            <person name="Podicherti R."/>
            <person name="Tsui H.-C.T."/>
            <person name="Winkler M.E."/>
        </authorList>
    </citation>
    <scope>NUCLEOTIDE SEQUENCE</scope>
</reference>
<sequence>MFELSRLAKAIRANVPPIHQEQLKDLTKPLICRNCRVPGWKEDRKLQYIPSGYGGGMQRRRRSKAVPKDIFGPDPNMPNLSESAEADGKTESNLGLIAPIEEVEQEGYRPHQVVLLVGLAAYGIIVAWGKLTGGLNRTFEVYDFNITEISFEHNEVWIGFVIFIISIIVSNYLEDRGK</sequence>
<proteinExistence type="predicted"/>
<protein>
    <submittedName>
        <fullName evidence="2">Uncharacterized protein</fullName>
    </submittedName>
</protein>